<dbReference type="RefSeq" id="WP_246335365.1">
    <property type="nucleotide sequence ID" value="NZ_BAAAOV010000003.1"/>
</dbReference>
<evidence type="ECO:0000313" key="8">
    <source>
        <dbReference type="Proteomes" id="UP000585905"/>
    </source>
</evidence>
<feature type="transmembrane region" description="Helical" evidence="5">
    <location>
        <begin position="36"/>
        <end position="62"/>
    </location>
</feature>
<keyword evidence="4 5" id="KW-0472">Membrane</keyword>
<feature type="transmembrane region" description="Helical" evidence="5">
    <location>
        <begin position="74"/>
        <end position="94"/>
    </location>
</feature>
<keyword evidence="2 5" id="KW-0812">Transmembrane</keyword>
<dbReference type="EMBL" id="JACGWX010000001">
    <property type="protein sequence ID" value="MBA8846444.1"/>
    <property type="molecule type" value="Genomic_DNA"/>
</dbReference>
<keyword evidence="3 5" id="KW-1133">Transmembrane helix</keyword>
<dbReference type="GO" id="GO:0016020">
    <property type="term" value="C:membrane"/>
    <property type="evidence" value="ECO:0007669"/>
    <property type="project" value="UniProtKB-SubCell"/>
</dbReference>
<evidence type="ECO:0000256" key="5">
    <source>
        <dbReference type="SAM" id="Phobius"/>
    </source>
</evidence>
<dbReference type="InterPro" id="IPR010432">
    <property type="entry name" value="RDD"/>
</dbReference>
<evidence type="ECO:0000256" key="2">
    <source>
        <dbReference type="ARBA" id="ARBA00022692"/>
    </source>
</evidence>
<evidence type="ECO:0000256" key="3">
    <source>
        <dbReference type="ARBA" id="ARBA00022989"/>
    </source>
</evidence>
<accession>A0A839E8B5</accession>
<evidence type="ECO:0000256" key="1">
    <source>
        <dbReference type="ARBA" id="ARBA00004141"/>
    </source>
</evidence>
<organism evidence="7 8">
    <name type="scientific">Microcella alkalica</name>
    <dbReference type="NCBI Taxonomy" id="355930"/>
    <lineage>
        <taxon>Bacteria</taxon>
        <taxon>Bacillati</taxon>
        <taxon>Actinomycetota</taxon>
        <taxon>Actinomycetes</taxon>
        <taxon>Micrococcales</taxon>
        <taxon>Microbacteriaceae</taxon>
        <taxon>Microcella</taxon>
    </lineage>
</organism>
<gene>
    <name evidence="7" type="ORF">FHX53_000008</name>
</gene>
<reference evidence="7 8" key="1">
    <citation type="submission" date="2020-07" db="EMBL/GenBank/DDBJ databases">
        <title>Sequencing the genomes of 1000 actinobacteria strains.</title>
        <authorList>
            <person name="Klenk H.-P."/>
        </authorList>
    </citation>
    <scope>NUCLEOTIDE SEQUENCE [LARGE SCALE GENOMIC DNA]</scope>
    <source>
        <strain evidence="7 8">DSM 19663</strain>
    </source>
</reference>
<feature type="domain" description="RDD" evidence="6">
    <location>
        <begin position="37"/>
        <end position="163"/>
    </location>
</feature>
<dbReference type="Proteomes" id="UP000585905">
    <property type="component" value="Unassembled WGS sequence"/>
</dbReference>
<dbReference type="PANTHER" id="PTHR38480:SF1">
    <property type="entry name" value="SLR0254 PROTEIN"/>
    <property type="match status" value="1"/>
</dbReference>
<evidence type="ECO:0000313" key="7">
    <source>
        <dbReference type="EMBL" id="MBA8846444.1"/>
    </source>
</evidence>
<feature type="transmembrane region" description="Helical" evidence="5">
    <location>
        <begin position="130"/>
        <end position="150"/>
    </location>
</feature>
<evidence type="ECO:0000256" key="4">
    <source>
        <dbReference type="ARBA" id="ARBA00023136"/>
    </source>
</evidence>
<dbReference type="PANTHER" id="PTHR38480">
    <property type="entry name" value="SLR0254 PROTEIN"/>
    <property type="match status" value="1"/>
</dbReference>
<proteinExistence type="predicted"/>
<dbReference type="AlphaFoldDB" id="A0A839E8B5"/>
<keyword evidence="8" id="KW-1185">Reference proteome</keyword>
<protein>
    <submittedName>
        <fullName evidence="7">Putative RDD family membrane protein YckC</fullName>
    </submittedName>
</protein>
<comment type="subcellular location">
    <subcellularLocation>
        <location evidence="1">Membrane</location>
        <topology evidence="1">Multi-pass membrane protein</topology>
    </subcellularLocation>
</comment>
<sequence length="287" mass="30243">MSGSASAPIANGMDYDAERELLTGEAVALQLRASSVILRAAGAAIDYLVYVVGTGLLVWLLLETAPSLGVPENLYAAVAISSAVLGLVIVPAVVETASQGKSLGRWALGDRIVRDDGGAVSFRHAFIRSFVGLFEIVLTLGGAAVMIAMLNARAKRLGDLIAGTYSQYERIARIAPRTFGVPGSLADWAETADVARLPDVLSRRIAQFLAQAGGHTPATRQRLAAALARDAAVFVSPVPDADPELFLAAVAVLRREREARALDLERARLEQLAPTLGALPHGFPDRG</sequence>
<evidence type="ECO:0000259" key="6">
    <source>
        <dbReference type="Pfam" id="PF06271"/>
    </source>
</evidence>
<name>A0A839E8B5_9MICO</name>
<comment type="caution">
    <text evidence="7">The sequence shown here is derived from an EMBL/GenBank/DDBJ whole genome shotgun (WGS) entry which is preliminary data.</text>
</comment>
<dbReference type="Pfam" id="PF06271">
    <property type="entry name" value="RDD"/>
    <property type="match status" value="1"/>
</dbReference>